<dbReference type="InterPro" id="IPR027474">
    <property type="entry name" value="L-asparaginase_N"/>
</dbReference>
<dbReference type="PANTHER" id="PTHR11707">
    <property type="entry name" value="L-ASPARAGINASE"/>
    <property type="match status" value="1"/>
</dbReference>
<dbReference type="Pfam" id="PF00710">
    <property type="entry name" value="Asparaginase"/>
    <property type="match status" value="1"/>
</dbReference>
<dbReference type="PANTHER" id="PTHR11707:SF28">
    <property type="entry name" value="60 KDA LYSOPHOSPHOLIPASE"/>
    <property type="match status" value="1"/>
</dbReference>
<reference evidence="5 6" key="1">
    <citation type="submission" date="2019-10" db="EMBL/GenBank/DDBJ databases">
        <title>Epibacterium sp. nov., isolated from seawater.</title>
        <authorList>
            <person name="Zhang X."/>
            <person name="Li N."/>
        </authorList>
    </citation>
    <scope>NUCLEOTIDE SEQUENCE [LARGE SCALE GENOMIC DNA]</scope>
    <source>
        <strain evidence="5 6">SM1979</strain>
    </source>
</reference>
<accession>A0A843YKW6</accession>
<dbReference type="InterPro" id="IPR006034">
    <property type="entry name" value="Asparaginase/glutaminase-like"/>
</dbReference>
<feature type="domain" description="L-asparaginase N-terminal" evidence="3">
    <location>
        <begin position="2"/>
        <end position="180"/>
    </location>
</feature>
<comment type="caution">
    <text evidence="5">The sequence shown here is derived from an EMBL/GenBank/DDBJ whole genome shotgun (WGS) entry which is preliminary data.</text>
</comment>
<dbReference type="InterPro" id="IPR037152">
    <property type="entry name" value="L-asparaginase_N_sf"/>
</dbReference>
<dbReference type="SFLD" id="SFLDS00057">
    <property type="entry name" value="Glutaminase/Asparaginase"/>
    <property type="match status" value="1"/>
</dbReference>
<dbReference type="PRINTS" id="PR00139">
    <property type="entry name" value="ASNGLNASE"/>
</dbReference>
<feature type="domain" description="Asparaginase/glutaminase C-terminal" evidence="4">
    <location>
        <begin position="194"/>
        <end position="296"/>
    </location>
</feature>
<organism evidence="5 6">
    <name type="scientific">Tritonibacter litoralis</name>
    <dbReference type="NCBI Taxonomy" id="2662264"/>
    <lineage>
        <taxon>Bacteria</taxon>
        <taxon>Pseudomonadati</taxon>
        <taxon>Pseudomonadota</taxon>
        <taxon>Alphaproteobacteria</taxon>
        <taxon>Rhodobacterales</taxon>
        <taxon>Paracoccaceae</taxon>
        <taxon>Tritonibacter</taxon>
    </lineage>
</organism>
<dbReference type="AlphaFoldDB" id="A0A843YKW6"/>
<dbReference type="Pfam" id="PF17763">
    <property type="entry name" value="Asparaginase_C"/>
    <property type="match status" value="1"/>
</dbReference>
<dbReference type="PIRSF" id="PIRSF001220">
    <property type="entry name" value="L-ASNase_gatD"/>
    <property type="match status" value="1"/>
</dbReference>
<dbReference type="EMBL" id="WIBF01000012">
    <property type="protein sequence ID" value="MQQ10064.1"/>
    <property type="molecule type" value="Genomic_DNA"/>
</dbReference>
<dbReference type="Gene3D" id="3.40.50.1170">
    <property type="entry name" value="L-asparaginase, N-terminal domain"/>
    <property type="match status" value="1"/>
</dbReference>
<dbReference type="InterPro" id="IPR036152">
    <property type="entry name" value="Asp/glu_Ase-like_sf"/>
</dbReference>
<keyword evidence="6" id="KW-1185">Reference proteome</keyword>
<dbReference type="RefSeq" id="WP_153217046.1">
    <property type="nucleotide sequence ID" value="NZ_WIBF01000012.1"/>
</dbReference>
<dbReference type="PIRSF" id="PIRSF500176">
    <property type="entry name" value="L_ASNase"/>
    <property type="match status" value="1"/>
</dbReference>
<dbReference type="SUPFAM" id="SSF53774">
    <property type="entry name" value="Glutaminase/Asparaginase"/>
    <property type="match status" value="1"/>
</dbReference>
<dbReference type="SMART" id="SM00870">
    <property type="entry name" value="Asparaginase"/>
    <property type="match status" value="1"/>
</dbReference>
<protein>
    <submittedName>
        <fullName evidence="5">Asparaginase</fullName>
    </submittedName>
</protein>
<dbReference type="PROSITE" id="PS51732">
    <property type="entry name" value="ASN_GLN_ASE_3"/>
    <property type="match status" value="1"/>
</dbReference>
<dbReference type="Proteomes" id="UP000444174">
    <property type="component" value="Unassembled WGS sequence"/>
</dbReference>
<evidence type="ECO:0000259" key="4">
    <source>
        <dbReference type="Pfam" id="PF17763"/>
    </source>
</evidence>
<sequence>MRLCVIHTGGTIGSAMTPLGFAPKAGIVEETLAQLAESGAVTAAYDLVVADPLLDSSQATVADWNWIVAAIAARHDAYDGFVVTHGTDSMGYAAAAVTLALEGLAKPVILTGSMVPLRVAGSDGADNLVAAMAAAETAEPGVWLQFAGQLLPGSRIQKVHSVAHAAFASDGQAVTPRVVGADLRHHVFQRQSLAIVTLSPGLEPPMLTDQCRRADGVILRCFGSGNVPGTAEFRAFLDDLAGRAVPLVAISQCAAGGVVIGTYSASAVLAEVGAINGKDMTLEAAYAKLMLGLSRFAGDDLRQYMETAQAGEIAV</sequence>
<dbReference type="Gene3D" id="3.40.50.40">
    <property type="match status" value="1"/>
</dbReference>
<dbReference type="CDD" id="cd08963">
    <property type="entry name" value="L-asparaginase_I"/>
    <property type="match status" value="1"/>
</dbReference>
<dbReference type="GO" id="GO:0004067">
    <property type="term" value="F:asparaginase activity"/>
    <property type="evidence" value="ECO:0007669"/>
    <property type="project" value="UniProtKB-UniRule"/>
</dbReference>
<evidence type="ECO:0000313" key="5">
    <source>
        <dbReference type="EMBL" id="MQQ10064.1"/>
    </source>
</evidence>
<feature type="active site" description="O-isoaspartyl threonine intermediate" evidence="1">
    <location>
        <position position="11"/>
    </location>
</feature>
<dbReference type="InterPro" id="IPR027473">
    <property type="entry name" value="L-asparaginase_C"/>
</dbReference>
<evidence type="ECO:0000256" key="2">
    <source>
        <dbReference type="PIRSR" id="PIRSR001220-2"/>
    </source>
</evidence>
<feature type="binding site" evidence="2">
    <location>
        <position position="56"/>
    </location>
    <ligand>
        <name>substrate</name>
    </ligand>
</feature>
<evidence type="ECO:0000259" key="3">
    <source>
        <dbReference type="Pfam" id="PF00710"/>
    </source>
</evidence>
<feature type="binding site" evidence="2">
    <location>
        <begin position="87"/>
        <end position="88"/>
    </location>
    <ligand>
        <name>substrate</name>
    </ligand>
</feature>
<evidence type="ECO:0000256" key="1">
    <source>
        <dbReference type="PIRSR" id="PIRSR001220-1"/>
    </source>
</evidence>
<dbReference type="InterPro" id="IPR040919">
    <property type="entry name" value="Asparaginase_C"/>
</dbReference>
<proteinExistence type="predicted"/>
<name>A0A843YKW6_9RHOB</name>
<dbReference type="InterPro" id="IPR041725">
    <property type="entry name" value="L-asparaginase_I"/>
</dbReference>
<gene>
    <name evidence="5" type="ORF">GFB49_16475</name>
</gene>
<evidence type="ECO:0000313" key="6">
    <source>
        <dbReference type="Proteomes" id="UP000444174"/>
    </source>
</evidence>